<feature type="signal peptide" evidence="1">
    <location>
        <begin position="1"/>
        <end position="25"/>
    </location>
</feature>
<protein>
    <submittedName>
        <fullName evidence="2">Uncharacterized protein</fullName>
    </submittedName>
</protein>
<keyword evidence="1" id="KW-0732">Signal</keyword>
<dbReference type="AlphaFoldDB" id="A0AAD7JB39"/>
<dbReference type="EMBL" id="JARJLG010000053">
    <property type="protein sequence ID" value="KAJ7758984.1"/>
    <property type="molecule type" value="Genomic_DNA"/>
</dbReference>
<evidence type="ECO:0000313" key="3">
    <source>
        <dbReference type="Proteomes" id="UP001215280"/>
    </source>
</evidence>
<accession>A0AAD7JB39</accession>
<gene>
    <name evidence="2" type="ORF">DFH07DRAFT_772321</name>
</gene>
<sequence>MNPFDAYWVVAIILSAVAPFPSAEALLLPQNVVLSNPNFVISIGHWPKFSNGTANGTWAWIYGDSESGQAQLINANKANPDLWQTMRMSATRRDSELHAGGAMGYNPGRESLSQFATGHHYLVDPPPVNYLGGASPQAFPLPQSNSGTPSISNLYGIAMYSKGTVRDVRLYGSHSERGPLLDTGLGVRLKSGLRDAGSL</sequence>
<keyword evidence="3" id="KW-1185">Reference proteome</keyword>
<dbReference type="Proteomes" id="UP001215280">
    <property type="component" value="Unassembled WGS sequence"/>
</dbReference>
<evidence type="ECO:0000256" key="1">
    <source>
        <dbReference type="SAM" id="SignalP"/>
    </source>
</evidence>
<proteinExistence type="predicted"/>
<comment type="caution">
    <text evidence="2">The sequence shown here is derived from an EMBL/GenBank/DDBJ whole genome shotgun (WGS) entry which is preliminary data.</text>
</comment>
<reference evidence="2" key="1">
    <citation type="submission" date="2023-03" db="EMBL/GenBank/DDBJ databases">
        <title>Massive genome expansion in bonnet fungi (Mycena s.s.) driven by repeated elements and novel gene families across ecological guilds.</title>
        <authorList>
            <consortium name="Lawrence Berkeley National Laboratory"/>
            <person name="Harder C.B."/>
            <person name="Miyauchi S."/>
            <person name="Viragh M."/>
            <person name="Kuo A."/>
            <person name="Thoen E."/>
            <person name="Andreopoulos B."/>
            <person name="Lu D."/>
            <person name="Skrede I."/>
            <person name="Drula E."/>
            <person name="Henrissat B."/>
            <person name="Morin E."/>
            <person name="Kohler A."/>
            <person name="Barry K."/>
            <person name="LaButti K."/>
            <person name="Morin E."/>
            <person name="Salamov A."/>
            <person name="Lipzen A."/>
            <person name="Mereny Z."/>
            <person name="Hegedus B."/>
            <person name="Baldrian P."/>
            <person name="Stursova M."/>
            <person name="Weitz H."/>
            <person name="Taylor A."/>
            <person name="Grigoriev I.V."/>
            <person name="Nagy L.G."/>
            <person name="Martin F."/>
            <person name="Kauserud H."/>
        </authorList>
    </citation>
    <scope>NUCLEOTIDE SEQUENCE</scope>
    <source>
        <strain evidence="2">CBHHK188m</strain>
    </source>
</reference>
<feature type="chain" id="PRO_5042260110" evidence="1">
    <location>
        <begin position="26"/>
        <end position="199"/>
    </location>
</feature>
<organism evidence="2 3">
    <name type="scientific">Mycena maculata</name>
    <dbReference type="NCBI Taxonomy" id="230809"/>
    <lineage>
        <taxon>Eukaryota</taxon>
        <taxon>Fungi</taxon>
        <taxon>Dikarya</taxon>
        <taxon>Basidiomycota</taxon>
        <taxon>Agaricomycotina</taxon>
        <taxon>Agaricomycetes</taxon>
        <taxon>Agaricomycetidae</taxon>
        <taxon>Agaricales</taxon>
        <taxon>Marasmiineae</taxon>
        <taxon>Mycenaceae</taxon>
        <taxon>Mycena</taxon>
    </lineage>
</organism>
<name>A0AAD7JB39_9AGAR</name>
<evidence type="ECO:0000313" key="2">
    <source>
        <dbReference type="EMBL" id="KAJ7758984.1"/>
    </source>
</evidence>